<sequence length="258" mass="27740">MTATPTLIGSVRRALHLLDAVGASERPVTAKNLARVLDLPLPTTYHLLRTLVHEGYLLKLHDGYVLGDRVDALGKRSPVQTALARTRPALAALRDELRSATYLSLYQDGEIELVDVADGPRMQRVDLWVGVHEAGHATAFGKCILSCLDTAARADYLSRHRLVDLTPHTVTDRRALEQRLSLGSEISGEREEYLLGTACVAVPVRAPGVLGAVAISMPARRYTSAISGAAAMRRAANRLSRALAIAPNQAALTGPEAC</sequence>
<dbReference type="EMBL" id="JAAOYM010000001">
    <property type="protein sequence ID" value="NIJ11344.1"/>
    <property type="molecule type" value="Genomic_DNA"/>
</dbReference>
<dbReference type="Gene3D" id="1.10.10.10">
    <property type="entry name" value="Winged helix-like DNA-binding domain superfamily/Winged helix DNA-binding domain"/>
    <property type="match status" value="1"/>
</dbReference>
<dbReference type="Pfam" id="PF01614">
    <property type="entry name" value="IclR_C"/>
    <property type="match status" value="1"/>
</dbReference>
<dbReference type="PANTHER" id="PTHR30136">
    <property type="entry name" value="HELIX-TURN-HELIX TRANSCRIPTIONAL REGULATOR, ICLR FAMILY"/>
    <property type="match status" value="1"/>
</dbReference>
<dbReference type="InterPro" id="IPR014757">
    <property type="entry name" value="Tscrpt_reg_IclR_C"/>
</dbReference>
<dbReference type="InterPro" id="IPR029016">
    <property type="entry name" value="GAF-like_dom_sf"/>
</dbReference>
<keyword evidence="2 6" id="KW-0238">DNA-binding</keyword>
<dbReference type="PANTHER" id="PTHR30136:SF24">
    <property type="entry name" value="HTH-TYPE TRANSCRIPTIONAL REPRESSOR ALLR"/>
    <property type="match status" value="1"/>
</dbReference>
<feature type="domain" description="HTH iclR-type" evidence="4">
    <location>
        <begin position="8"/>
        <end position="68"/>
    </location>
</feature>
<protein>
    <submittedName>
        <fullName evidence="6">DNA-binding IclR family transcriptional regulator</fullName>
    </submittedName>
</protein>
<dbReference type="Proteomes" id="UP000545493">
    <property type="component" value="Unassembled WGS sequence"/>
</dbReference>
<dbReference type="RefSeq" id="WP_167168538.1">
    <property type="nucleotide sequence ID" value="NZ_JAAOYM010000001.1"/>
</dbReference>
<dbReference type="SUPFAM" id="SSF46785">
    <property type="entry name" value="Winged helix' DNA-binding domain"/>
    <property type="match status" value="1"/>
</dbReference>
<dbReference type="AlphaFoldDB" id="A0A7X5UNN2"/>
<feature type="domain" description="IclR-ED" evidence="5">
    <location>
        <begin position="69"/>
        <end position="245"/>
    </location>
</feature>
<evidence type="ECO:0000313" key="7">
    <source>
        <dbReference type="Proteomes" id="UP000545493"/>
    </source>
</evidence>
<dbReference type="PROSITE" id="PS51077">
    <property type="entry name" value="HTH_ICLR"/>
    <property type="match status" value="1"/>
</dbReference>
<dbReference type="PROSITE" id="PS51078">
    <property type="entry name" value="ICLR_ED"/>
    <property type="match status" value="1"/>
</dbReference>
<dbReference type="Pfam" id="PF09339">
    <property type="entry name" value="HTH_IclR"/>
    <property type="match status" value="1"/>
</dbReference>
<proteinExistence type="predicted"/>
<organism evidence="6 7">
    <name type="scientific">Saccharomonospora amisosensis</name>
    <dbReference type="NCBI Taxonomy" id="1128677"/>
    <lineage>
        <taxon>Bacteria</taxon>
        <taxon>Bacillati</taxon>
        <taxon>Actinomycetota</taxon>
        <taxon>Actinomycetes</taxon>
        <taxon>Pseudonocardiales</taxon>
        <taxon>Pseudonocardiaceae</taxon>
        <taxon>Saccharomonospora</taxon>
    </lineage>
</organism>
<dbReference type="InterPro" id="IPR036388">
    <property type="entry name" value="WH-like_DNA-bd_sf"/>
</dbReference>
<keyword evidence="7" id="KW-1185">Reference proteome</keyword>
<evidence type="ECO:0000256" key="2">
    <source>
        <dbReference type="ARBA" id="ARBA00023125"/>
    </source>
</evidence>
<dbReference type="InterPro" id="IPR005471">
    <property type="entry name" value="Tscrpt_reg_IclR_N"/>
</dbReference>
<evidence type="ECO:0000259" key="4">
    <source>
        <dbReference type="PROSITE" id="PS51077"/>
    </source>
</evidence>
<evidence type="ECO:0000256" key="1">
    <source>
        <dbReference type="ARBA" id="ARBA00023015"/>
    </source>
</evidence>
<dbReference type="SUPFAM" id="SSF55781">
    <property type="entry name" value="GAF domain-like"/>
    <property type="match status" value="1"/>
</dbReference>
<dbReference type="GO" id="GO:0003700">
    <property type="term" value="F:DNA-binding transcription factor activity"/>
    <property type="evidence" value="ECO:0007669"/>
    <property type="project" value="TreeGrafter"/>
</dbReference>
<dbReference type="Gene3D" id="3.30.450.40">
    <property type="match status" value="1"/>
</dbReference>
<dbReference type="GO" id="GO:0003677">
    <property type="term" value="F:DNA binding"/>
    <property type="evidence" value="ECO:0007669"/>
    <property type="project" value="UniProtKB-KW"/>
</dbReference>
<gene>
    <name evidence="6" type="ORF">FHU38_001688</name>
</gene>
<evidence type="ECO:0000313" key="6">
    <source>
        <dbReference type="EMBL" id="NIJ11344.1"/>
    </source>
</evidence>
<name>A0A7X5UNN2_9PSEU</name>
<dbReference type="GO" id="GO:0045892">
    <property type="term" value="P:negative regulation of DNA-templated transcription"/>
    <property type="evidence" value="ECO:0007669"/>
    <property type="project" value="TreeGrafter"/>
</dbReference>
<dbReference type="SMART" id="SM00346">
    <property type="entry name" value="HTH_ICLR"/>
    <property type="match status" value="1"/>
</dbReference>
<evidence type="ECO:0000259" key="5">
    <source>
        <dbReference type="PROSITE" id="PS51078"/>
    </source>
</evidence>
<evidence type="ECO:0000256" key="3">
    <source>
        <dbReference type="ARBA" id="ARBA00023163"/>
    </source>
</evidence>
<dbReference type="InterPro" id="IPR036390">
    <property type="entry name" value="WH_DNA-bd_sf"/>
</dbReference>
<accession>A0A7X5UNN2</accession>
<reference evidence="6 7" key="1">
    <citation type="submission" date="2020-03" db="EMBL/GenBank/DDBJ databases">
        <title>Sequencing the genomes of 1000 actinobacteria strains.</title>
        <authorList>
            <person name="Klenk H.-P."/>
        </authorList>
    </citation>
    <scope>NUCLEOTIDE SEQUENCE [LARGE SCALE GENOMIC DNA]</scope>
    <source>
        <strain evidence="6 7">DSM 45685</strain>
    </source>
</reference>
<keyword evidence="1" id="KW-0805">Transcription regulation</keyword>
<comment type="caution">
    <text evidence="6">The sequence shown here is derived from an EMBL/GenBank/DDBJ whole genome shotgun (WGS) entry which is preliminary data.</text>
</comment>
<dbReference type="InterPro" id="IPR050707">
    <property type="entry name" value="HTH_MetabolicPath_Reg"/>
</dbReference>
<keyword evidence="3" id="KW-0804">Transcription</keyword>